<reference evidence="2" key="1">
    <citation type="submission" date="2016-05" db="EMBL/GenBank/DDBJ databases">
        <title>Polynucleobacter sp. QLW-P1FAT50C-4 genome.</title>
        <authorList>
            <person name="Hahn M.W."/>
        </authorList>
    </citation>
    <scope>NUCLEOTIDE SEQUENCE [LARGE SCALE GENOMIC DNA]</scope>
    <source>
        <strain evidence="2">QLW-P1FAT50C-4</strain>
    </source>
</reference>
<accession>A0A191UG42</accession>
<organism evidence="1 2">
    <name type="scientific">Polynucleobacter wuianus</name>
    <dbReference type="NCBI Taxonomy" id="1743168"/>
    <lineage>
        <taxon>Bacteria</taxon>
        <taxon>Pseudomonadati</taxon>
        <taxon>Pseudomonadota</taxon>
        <taxon>Betaproteobacteria</taxon>
        <taxon>Burkholderiales</taxon>
        <taxon>Burkholderiaceae</taxon>
        <taxon>Polynucleobacter</taxon>
    </lineage>
</organism>
<evidence type="ECO:0000313" key="1">
    <source>
        <dbReference type="EMBL" id="ANI99922.1"/>
    </source>
</evidence>
<dbReference type="AlphaFoldDB" id="A0A191UG42"/>
<keyword evidence="2" id="KW-1185">Reference proteome</keyword>
<protein>
    <submittedName>
        <fullName evidence="1">Uncharacterized protein</fullName>
    </submittedName>
</protein>
<dbReference type="STRING" id="1743168.A8O14_07480"/>
<dbReference type="KEGG" id="pwu:A8O14_07480"/>
<dbReference type="EMBL" id="CP015922">
    <property type="protein sequence ID" value="ANI99922.1"/>
    <property type="molecule type" value="Genomic_DNA"/>
</dbReference>
<dbReference type="OrthoDB" id="9129858at2"/>
<proteinExistence type="predicted"/>
<dbReference type="Proteomes" id="UP000078463">
    <property type="component" value="Chromosome"/>
</dbReference>
<name>A0A191UG42_9BURK</name>
<dbReference type="RefSeq" id="WP_068948930.1">
    <property type="nucleotide sequence ID" value="NZ_CP015922.1"/>
</dbReference>
<evidence type="ECO:0000313" key="2">
    <source>
        <dbReference type="Proteomes" id="UP000078463"/>
    </source>
</evidence>
<sequence length="201" mass="23585">MLDEKKSAIEAEERYRHEVASKLRYEVGAMEREVIAIEQGIWSKIQEFLNSNVGMWLLSSVLVTGGAGLYQTMQHHYEEKLHNKTQLITLQFEIANRIENMRYFWRKAKTIREGEFALRSVFQSKTPINPDVEKINLSVLYFNLYQLIGRQNQEVLEIVRKLEDMEYELQAQKPGDLLPEDEKKKGLELIGRLEQALIKQN</sequence>
<gene>
    <name evidence="1" type="ORF">A8O14_07480</name>
</gene>